<name>A0A0A8ZRV1_ARUDO</name>
<organism evidence="1">
    <name type="scientific">Arundo donax</name>
    <name type="common">Giant reed</name>
    <name type="synonym">Donax arundinaceus</name>
    <dbReference type="NCBI Taxonomy" id="35708"/>
    <lineage>
        <taxon>Eukaryota</taxon>
        <taxon>Viridiplantae</taxon>
        <taxon>Streptophyta</taxon>
        <taxon>Embryophyta</taxon>
        <taxon>Tracheophyta</taxon>
        <taxon>Spermatophyta</taxon>
        <taxon>Magnoliopsida</taxon>
        <taxon>Liliopsida</taxon>
        <taxon>Poales</taxon>
        <taxon>Poaceae</taxon>
        <taxon>PACMAD clade</taxon>
        <taxon>Arundinoideae</taxon>
        <taxon>Arundineae</taxon>
        <taxon>Arundo</taxon>
    </lineage>
</organism>
<protein>
    <submittedName>
        <fullName evidence="1">Uncharacterized protein</fullName>
    </submittedName>
</protein>
<sequence>MGHKVALKSVRLVTNIATQIVQNLN</sequence>
<accession>A0A0A8ZRV1</accession>
<dbReference type="AlphaFoldDB" id="A0A0A8ZRV1"/>
<dbReference type="EMBL" id="GBRH01255801">
    <property type="protein sequence ID" value="JAD42094.1"/>
    <property type="molecule type" value="Transcribed_RNA"/>
</dbReference>
<evidence type="ECO:0000313" key="1">
    <source>
        <dbReference type="EMBL" id="JAD42094.1"/>
    </source>
</evidence>
<reference evidence="1" key="2">
    <citation type="journal article" date="2015" name="Data Brief">
        <title>Shoot transcriptome of the giant reed, Arundo donax.</title>
        <authorList>
            <person name="Barrero R.A."/>
            <person name="Guerrero F.D."/>
            <person name="Moolhuijzen P."/>
            <person name="Goolsby J.A."/>
            <person name="Tidwell J."/>
            <person name="Bellgard S.E."/>
            <person name="Bellgard M.I."/>
        </authorList>
    </citation>
    <scope>NUCLEOTIDE SEQUENCE</scope>
    <source>
        <tissue evidence="1">Shoot tissue taken approximately 20 cm above the soil surface</tissue>
    </source>
</reference>
<reference evidence="1" key="1">
    <citation type="submission" date="2014-09" db="EMBL/GenBank/DDBJ databases">
        <authorList>
            <person name="Magalhaes I.L.F."/>
            <person name="Oliveira U."/>
            <person name="Santos F.R."/>
            <person name="Vidigal T.H.D.A."/>
            <person name="Brescovit A.D."/>
            <person name="Santos A.J."/>
        </authorList>
    </citation>
    <scope>NUCLEOTIDE SEQUENCE</scope>
    <source>
        <tissue evidence="1">Shoot tissue taken approximately 20 cm above the soil surface</tissue>
    </source>
</reference>
<proteinExistence type="predicted"/>